<dbReference type="AlphaFoldDB" id="A0A2V1AE13"/>
<feature type="compositionally biased region" description="Basic residues" evidence="1">
    <location>
        <begin position="439"/>
        <end position="448"/>
    </location>
</feature>
<dbReference type="InterPro" id="IPR000261">
    <property type="entry name" value="EH_dom"/>
</dbReference>
<feature type="domain" description="EH" evidence="2">
    <location>
        <begin position="623"/>
        <end position="671"/>
    </location>
</feature>
<feature type="compositionally biased region" description="Polar residues" evidence="1">
    <location>
        <begin position="206"/>
        <end position="220"/>
    </location>
</feature>
<dbReference type="Proteomes" id="UP000244406">
    <property type="component" value="Unassembled WGS sequence"/>
</dbReference>
<organism evidence="3 4">
    <name type="scientific">Candidozyma duobushaemuli</name>
    <dbReference type="NCBI Taxonomy" id="1231522"/>
    <lineage>
        <taxon>Eukaryota</taxon>
        <taxon>Fungi</taxon>
        <taxon>Dikarya</taxon>
        <taxon>Ascomycota</taxon>
        <taxon>Saccharomycotina</taxon>
        <taxon>Pichiomycetes</taxon>
        <taxon>Metschnikowiaceae</taxon>
        <taxon>Candidozyma</taxon>
    </lineage>
</organism>
<evidence type="ECO:0000259" key="2">
    <source>
        <dbReference type="PROSITE" id="PS50031"/>
    </source>
</evidence>
<feature type="compositionally biased region" description="Low complexity" evidence="1">
    <location>
        <begin position="73"/>
        <end position="91"/>
    </location>
</feature>
<feature type="compositionally biased region" description="Low complexity" evidence="1">
    <location>
        <begin position="262"/>
        <end position="274"/>
    </location>
</feature>
<reference evidence="3 4" key="1">
    <citation type="submission" date="2017-12" db="EMBL/GenBank/DDBJ databases">
        <title>Genome Sequence of the Amphotericin B-resistant Candida duobushaemulonii strain, B09383.</title>
        <authorList>
            <person name="Chow N.A."/>
            <person name="Gade L."/>
            <person name="Batra D."/>
            <person name="Rowe L.A."/>
            <person name="Loparev V.N."/>
            <person name="Litvintseva A.P."/>
        </authorList>
    </citation>
    <scope>NUCLEOTIDE SEQUENCE [LARGE SCALE GENOMIC DNA]</scope>
    <source>
        <strain evidence="3 4">B09383</strain>
    </source>
</reference>
<dbReference type="PROSITE" id="PS50031">
    <property type="entry name" value="EH"/>
    <property type="match status" value="1"/>
</dbReference>
<keyword evidence="4" id="KW-1185">Reference proteome</keyword>
<feature type="compositionally biased region" description="Polar residues" evidence="1">
    <location>
        <begin position="116"/>
        <end position="128"/>
    </location>
</feature>
<feature type="region of interest" description="Disordered" evidence="1">
    <location>
        <begin position="1"/>
        <end position="161"/>
    </location>
</feature>
<feature type="region of interest" description="Disordered" evidence="1">
    <location>
        <begin position="206"/>
        <end position="282"/>
    </location>
</feature>
<feature type="compositionally biased region" description="Basic and acidic residues" evidence="1">
    <location>
        <begin position="564"/>
        <end position="577"/>
    </location>
</feature>
<dbReference type="VEuPathDB" id="FungiDB:CXQ87_002936"/>
<feature type="compositionally biased region" description="Polar residues" evidence="1">
    <location>
        <begin position="141"/>
        <end position="151"/>
    </location>
</feature>
<evidence type="ECO:0000313" key="3">
    <source>
        <dbReference type="EMBL" id="PVH15101.1"/>
    </source>
</evidence>
<proteinExistence type="predicted"/>
<sequence>MSSAQLAASAAFRANNQKTQPPLTKITKPELKKPTPSNSPKQRSKDASPETTDPPAKKKPTEVPNLSKAAATKSSQGQLQPQQPSKKPNLQIDLSNSKNTSQASLATAAAEHSAKNQKSSVGSGSVYNTPLVRTPAAAAAVSSSEKLSQTPLPRASIDDDNVSLSSAHNDYFCIPKFYQTDNANGPGASRSRVSVVLDPKDMVENVKQSINSKAKSGSSKDVTKRNQEALSNFRQSVESKRHFSQIPQEPDVNALVLRDSSESSSPGVAPSDSEGSSPSLEHKVFNIKDLKKLNTSGLSMDSYASDSENETPITPSIAIIDADEDVQDNDTLKKPPSAPEKSSHPIPVPPSPHAVARGNAGNGTGVPEIAAQLSPSSPGNVSDLKLDEALKKVRRKPPPELIESEGSSGRQSFDQSTSNPSSGAEDDQKFPQFPDIKDKKKHRRIFGRRKGEAAQTVRERQSMDSSNEVEIDDEPEPETKPTSGISPVIANPHVALKTTMRKMKKKDKTFDENKPWKNHSKLNEVSDTERKRYEGVWVSNKGYLVNKVVTRLAGVDYNKNYTEEENARKRELSRQDPSELAAKLSSAAEPCNHETMEDHIQERHGLKSADPHELIHGIVVKRIWKRSRLPSETLEAIWNLVDFRKDGTLNKIEFLVGMWLVDQCLYGRKLPKKVEEQVWSSLGNMGLNVVIRKKRR</sequence>
<feature type="compositionally biased region" description="Low complexity" evidence="1">
    <location>
        <begin position="101"/>
        <end position="111"/>
    </location>
</feature>
<gene>
    <name evidence="3" type="ORF">CXQ87_002936</name>
</gene>
<name>A0A2V1AE13_9ASCO</name>
<dbReference type="EMBL" id="PKFP01000003">
    <property type="protein sequence ID" value="PVH15101.1"/>
    <property type="molecule type" value="Genomic_DNA"/>
</dbReference>
<evidence type="ECO:0000313" key="4">
    <source>
        <dbReference type="Proteomes" id="UP000244406"/>
    </source>
</evidence>
<comment type="caution">
    <text evidence="3">The sequence shown here is derived from an EMBL/GenBank/DDBJ whole genome shotgun (WGS) entry which is preliminary data.</text>
</comment>
<accession>A0A2V1AE13</accession>
<protein>
    <recommendedName>
        <fullName evidence="2">EH domain-containing protein</fullName>
    </recommendedName>
</protein>
<dbReference type="InterPro" id="IPR011992">
    <property type="entry name" value="EF-hand-dom_pair"/>
</dbReference>
<dbReference type="SMART" id="SM00027">
    <property type="entry name" value="EH"/>
    <property type="match status" value="1"/>
</dbReference>
<feature type="compositionally biased region" description="Acidic residues" evidence="1">
    <location>
        <begin position="467"/>
        <end position="476"/>
    </location>
</feature>
<dbReference type="GeneID" id="37002936"/>
<feature type="compositionally biased region" description="Low complexity" evidence="1">
    <location>
        <begin position="1"/>
        <end position="14"/>
    </location>
</feature>
<feature type="region of interest" description="Disordered" evidence="1">
    <location>
        <begin position="297"/>
        <end position="488"/>
    </location>
</feature>
<dbReference type="Gene3D" id="1.10.238.10">
    <property type="entry name" value="EF-hand"/>
    <property type="match status" value="1"/>
</dbReference>
<dbReference type="CDD" id="cd00052">
    <property type="entry name" value="EH"/>
    <property type="match status" value="1"/>
</dbReference>
<evidence type="ECO:0000256" key="1">
    <source>
        <dbReference type="SAM" id="MobiDB-lite"/>
    </source>
</evidence>
<feature type="region of interest" description="Disordered" evidence="1">
    <location>
        <begin position="564"/>
        <end position="588"/>
    </location>
</feature>
<feature type="compositionally biased region" description="Polar residues" evidence="1">
    <location>
        <begin position="405"/>
        <end position="422"/>
    </location>
</feature>
<feature type="compositionally biased region" description="Basic and acidic residues" evidence="1">
    <location>
        <begin position="449"/>
        <end position="462"/>
    </location>
</feature>
<feature type="compositionally biased region" description="Polar residues" evidence="1">
    <location>
        <begin position="297"/>
        <end position="314"/>
    </location>
</feature>
<feature type="compositionally biased region" description="Low complexity" evidence="1">
    <location>
        <begin position="578"/>
        <end position="588"/>
    </location>
</feature>
<dbReference type="SUPFAM" id="SSF47473">
    <property type="entry name" value="EF-hand"/>
    <property type="match status" value="1"/>
</dbReference>
<dbReference type="Pfam" id="PF12763">
    <property type="entry name" value="EH"/>
    <property type="match status" value="1"/>
</dbReference>
<dbReference type="RefSeq" id="XP_025336041.1">
    <property type="nucleotide sequence ID" value="XM_025481423.1"/>
</dbReference>